<dbReference type="AlphaFoldDB" id="A0A1G8HXY8"/>
<dbReference type="STRING" id="311334.SAMN05421846_104120"/>
<reference evidence="4" key="1">
    <citation type="submission" date="2016-10" db="EMBL/GenBank/DDBJ databases">
        <authorList>
            <person name="Varghese N."/>
            <person name="Submissions S."/>
        </authorList>
    </citation>
    <scope>NUCLEOTIDE SEQUENCE [LARGE SCALE GENOMIC DNA]</scope>
    <source>
        <strain evidence="4">DSM 17071</strain>
    </source>
</reference>
<organism evidence="3 4">
    <name type="scientific">Chryseobacterium taeanense</name>
    <dbReference type="NCBI Taxonomy" id="311334"/>
    <lineage>
        <taxon>Bacteria</taxon>
        <taxon>Pseudomonadati</taxon>
        <taxon>Bacteroidota</taxon>
        <taxon>Flavobacteriia</taxon>
        <taxon>Flavobacteriales</taxon>
        <taxon>Weeksellaceae</taxon>
        <taxon>Chryseobacterium group</taxon>
        <taxon>Chryseobacterium</taxon>
    </lineage>
</organism>
<dbReference type="OrthoDB" id="9764015at2"/>
<name>A0A1G8HXY8_9FLAO</name>
<accession>A0A1G8HXY8</accession>
<keyword evidence="1" id="KW-0472">Membrane</keyword>
<dbReference type="InterPro" id="IPR025640">
    <property type="entry name" value="GYF_2"/>
</dbReference>
<dbReference type="Proteomes" id="UP000198869">
    <property type="component" value="Unassembled WGS sequence"/>
</dbReference>
<sequence length="159" mass="18512">MKKYFISLEGQQTGPYTIEELKAMNLTNKYLVWTEGFSGWKNIQSVQELRESITKLPPKIENQKLPQISNSILSRIVLFSFLISASLFYYLGGFTEKNELMELYFGENYLYNTNLNSYESAPQVRMIIAGFSLLQGLLIGLLIYYVIKINMYKKLYLKL</sequence>
<gene>
    <name evidence="3" type="ORF">SAMN05421846_104120</name>
</gene>
<proteinExistence type="predicted"/>
<evidence type="ECO:0000313" key="4">
    <source>
        <dbReference type="Proteomes" id="UP000198869"/>
    </source>
</evidence>
<feature type="domain" description="GYF" evidence="2">
    <location>
        <begin position="4"/>
        <end position="49"/>
    </location>
</feature>
<protein>
    <recommendedName>
        <fullName evidence="2">GYF domain-containing protein</fullName>
    </recommendedName>
</protein>
<evidence type="ECO:0000313" key="3">
    <source>
        <dbReference type="EMBL" id="SDI11474.1"/>
    </source>
</evidence>
<keyword evidence="1" id="KW-0812">Transmembrane</keyword>
<dbReference type="Pfam" id="PF14237">
    <property type="entry name" value="GYF_2"/>
    <property type="match status" value="1"/>
</dbReference>
<feature type="transmembrane region" description="Helical" evidence="1">
    <location>
        <begin position="72"/>
        <end position="91"/>
    </location>
</feature>
<evidence type="ECO:0000256" key="1">
    <source>
        <dbReference type="SAM" id="Phobius"/>
    </source>
</evidence>
<dbReference type="EMBL" id="FNDW01000004">
    <property type="protein sequence ID" value="SDI11474.1"/>
    <property type="molecule type" value="Genomic_DNA"/>
</dbReference>
<feature type="transmembrane region" description="Helical" evidence="1">
    <location>
        <begin position="126"/>
        <end position="147"/>
    </location>
</feature>
<dbReference type="RefSeq" id="WP_089856763.1">
    <property type="nucleotide sequence ID" value="NZ_FNDW01000004.1"/>
</dbReference>
<keyword evidence="1" id="KW-1133">Transmembrane helix</keyword>
<keyword evidence="4" id="KW-1185">Reference proteome</keyword>
<evidence type="ECO:0000259" key="2">
    <source>
        <dbReference type="Pfam" id="PF14237"/>
    </source>
</evidence>